<reference evidence="18" key="1">
    <citation type="journal article" date="2020" name="Nat. Commun.">
        <title>Large-scale genome sequencing of mycorrhizal fungi provides insights into the early evolution of symbiotic traits.</title>
        <authorList>
            <person name="Miyauchi S."/>
            <person name="Kiss E."/>
            <person name="Kuo A."/>
            <person name="Drula E."/>
            <person name="Kohler A."/>
            <person name="Sanchez-Garcia M."/>
            <person name="Morin E."/>
            <person name="Andreopoulos B."/>
            <person name="Barry K.W."/>
            <person name="Bonito G."/>
            <person name="Buee M."/>
            <person name="Carver A."/>
            <person name="Chen C."/>
            <person name="Cichocki N."/>
            <person name="Clum A."/>
            <person name="Culley D."/>
            <person name="Crous P.W."/>
            <person name="Fauchery L."/>
            <person name="Girlanda M."/>
            <person name="Hayes R.D."/>
            <person name="Keri Z."/>
            <person name="LaButti K."/>
            <person name="Lipzen A."/>
            <person name="Lombard V."/>
            <person name="Magnuson J."/>
            <person name="Maillard F."/>
            <person name="Murat C."/>
            <person name="Nolan M."/>
            <person name="Ohm R.A."/>
            <person name="Pangilinan J."/>
            <person name="Pereira M.F."/>
            <person name="Perotto S."/>
            <person name="Peter M."/>
            <person name="Pfister S."/>
            <person name="Riley R."/>
            <person name="Sitrit Y."/>
            <person name="Stielow J.B."/>
            <person name="Szollosi G."/>
            <person name="Zifcakova L."/>
            <person name="Stursova M."/>
            <person name="Spatafora J.W."/>
            <person name="Tedersoo L."/>
            <person name="Vaario L.M."/>
            <person name="Yamada A."/>
            <person name="Yan M."/>
            <person name="Wang P."/>
            <person name="Xu J."/>
            <person name="Bruns T."/>
            <person name="Baldrian P."/>
            <person name="Vilgalys R."/>
            <person name="Dunand C."/>
            <person name="Henrissat B."/>
            <person name="Grigoriev I.V."/>
            <person name="Hibbett D."/>
            <person name="Nagy L.G."/>
            <person name="Martin F.M."/>
        </authorList>
    </citation>
    <scope>NUCLEOTIDE SEQUENCE</scope>
    <source>
        <strain evidence="18">UP504</strain>
    </source>
</reference>
<dbReference type="SMART" id="SM00382">
    <property type="entry name" value="AAA"/>
    <property type="match status" value="2"/>
</dbReference>
<dbReference type="SUPFAM" id="SSF52540">
    <property type="entry name" value="P-loop containing nucleoside triphosphate hydrolases"/>
    <property type="match status" value="2"/>
</dbReference>
<gene>
    <name evidence="18" type="ORF">BS47DRAFT_1296728</name>
</gene>
<dbReference type="SMART" id="SM01349">
    <property type="entry name" value="TOG"/>
    <property type="match status" value="1"/>
</dbReference>
<keyword evidence="10" id="KW-0694">RNA-binding</keyword>
<dbReference type="PANTHER" id="PTHR19211:SF5">
    <property type="entry name" value="ELONGATION FACTOR 3A-RELATED"/>
    <property type="match status" value="1"/>
</dbReference>
<comment type="caution">
    <text evidence="18">The sequence shown here is derived from an EMBL/GenBank/DDBJ whole genome shotgun (WGS) entry which is preliminary data.</text>
</comment>
<dbReference type="InterPro" id="IPR017871">
    <property type="entry name" value="ABC_transporter-like_CS"/>
</dbReference>
<feature type="domain" description="ABC transporter" evidence="17">
    <location>
        <begin position="453"/>
        <end position="667"/>
    </location>
</feature>
<dbReference type="InterPro" id="IPR034085">
    <property type="entry name" value="TOG"/>
</dbReference>
<evidence type="ECO:0000256" key="14">
    <source>
        <dbReference type="ARBA" id="ARBA00050045"/>
    </source>
</evidence>
<evidence type="ECO:0000256" key="9">
    <source>
        <dbReference type="ARBA" id="ARBA00022840"/>
    </source>
</evidence>
<evidence type="ECO:0000256" key="8">
    <source>
        <dbReference type="ARBA" id="ARBA00022801"/>
    </source>
</evidence>
<dbReference type="FunFam" id="3.40.50.300:FF:000193">
    <property type="entry name" value="Probable Elongation factor 3"/>
    <property type="match status" value="1"/>
</dbReference>
<dbReference type="PROSITE" id="PS00211">
    <property type="entry name" value="ABC_TRANSPORTER_1"/>
    <property type="match status" value="2"/>
</dbReference>
<evidence type="ECO:0000256" key="2">
    <source>
        <dbReference type="ARBA" id="ARBA00004815"/>
    </source>
</evidence>
<dbReference type="Gene3D" id="3.40.50.300">
    <property type="entry name" value="P-loop containing nucleotide triphosphate hydrolases"/>
    <property type="match status" value="2"/>
</dbReference>
<evidence type="ECO:0000256" key="11">
    <source>
        <dbReference type="ARBA" id="ARBA00022917"/>
    </source>
</evidence>
<dbReference type="InterPro" id="IPR003593">
    <property type="entry name" value="AAA+_ATPase"/>
</dbReference>
<keyword evidence="11" id="KW-0648">Protein biosynthesis</keyword>
<evidence type="ECO:0000256" key="5">
    <source>
        <dbReference type="ARBA" id="ARBA00022737"/>
    </source>
</evidence>
<dbReference type="Gene3D" id="1.20.1390.20">
    <property type="match status" value="1"/>
</dbReference>
<feature type="domain" description="ABC transporter" evidence="17">
    <location>
        <begin position="695"/>
        <end position="1012"/>
    </location>
</feature>
<keyword evidence="9" id="KW-0067">ATP-binding</keyword>
<dbReference type="EMBL" id="MU128977">
    <property type="protein sequence ID" value="KAF9513146.1"/>
    <property type="molecule type" value="Genomic_DNA"/>
</dbReference>
<evidence type="ECO:0000313" key="19">
    <source>
        <dbReference type="Proteomes" id="UP000886523"/>
    </source>
</evidence>
<dbReference type="FunFam" id="2.40.50.990:FF:000002">
    <property type="entry name" value="mRNA export factor elf1"/>
    <property type="match status" value="1"/>
</dbReference>
<dbReference type="Gene3D" id="1.25.10.10">
    <property type="entry name" value="Leucine-rich Repeat Variant"/>
    <property type="match status" value="1"/>
</dbReference>
<evidence type="ECO:0000256" key="4">
    <source>
        <dbReference type="ARBA" id="ARBA00022490"/>
    </source>
</evidence>
<dbReference type="OrthoDB" id="2110130at2759"/>
<dbReference type="InterPro" id="IPR050611">
    <property type="entry name" value="ABCF"/>
</dbReference>
<evidence type="ECO:0000256" key="6">
    <source>
        <dbReference type="ARBA" id="ARBA00022741"/>
    </source>
</evidence>
<dbReference type="Pfam" id="PF24987">
    <property type="entry name" value="HEAT_EF3_N"/>
    <property type="match status" value="1"/>
</dbReference>
<comment type="subcellular location">
    <subcellularLocation>
        <location evidence="1">Cytoplasm</location>
        <location evidence="1">Cytosol</location>
    </subcellularLocation>
</comment>
<dbReference type="FunFam" id="1.25.10.10:FF:000076">
    <property type="entry name" value="Elongation factor 3"/>
    <property type="match status" value="1"/>
</dbReference>
<keyword evidence="8" id="KW-0378">Hydrolase</keyword>
<evidence type="ECO:0000256" key="3">
    <source>
        <dbReference type="ARBA" id="ARBA00011054"/>
    </source>
</evidence>
<dbReference type="InterPro" id="IPR011989">
    <property type="entry name" value="ARM-like"/>
</dbReference>
<evidence type="ECO:0000256" key="12">
    <source>
        <dbReference type="ARBA" id="ARBA00049360"/>
    </source>
</evidence>
<evidence type="ECO:0000256" key="15">
    <source>
        <dbReference type="PROSITE-ProRule" id="PRU00103"/>
    </source>
</evidence>
<dbReference type="InterPro" id="IPR015688">
    <property type="entry name" value="eEF3_ABC2_chromodomain-like"/>
</dbReference>
<comment type="similarity">
    <text evidence="3">Belongs to the ABC transporter superfamily. ABCF family. EF3 subfamily.</text>
</comment>
<feature type="compositionally biased region" description="Basic residues" evidence="16">
    <location>
        <begin position="1041"/>
        <end position="1051"/>
    </location>
</feature>
<evidence type="ECO:0000256" key="10">
    <source>
        <dbReference type="ARBA" id="ARBA00022884"/>
    </source>
</evidence>
<comment type="pathway">
    <text evidence="2">Protein biosynthesis; polypeptide chain elongation.</text>
</comment>
<dbReference type="InterPro" id="IPR021133">
    <property type="entry name" value="HEAT_type_2"/>
</dbReference>
<feature type="repeat" description="HEAT" evidence="15">
    <location>
        <begin position="190"/>
        <end position="228"/>
    </location>
</feature>
<protein>
    <recommendedName>
        <fullName evidence="13">Elongation factor 3</fullName>
    </recommendedName>
    <alternativeName>
        <fullName evidence="14">Eukaryotic elongation factor 3</fullName>
    </alternativeName>
</protein>
<dbReference type="SUPFAM" id="SSF48371">
    <property type="entry name" value="ARM repeat"/>
    <property type="match status" value="1"/>
</dbReference>
<comment type="catalytic activity">
    <reaction evidence="12">
        <text>ATP + H2O = ADP + phosphate + H(+)</text>
        <dbReference type="Rhea" id="RHEA:13065"/>
        <dbReference type="ChEBI" id="CHEBI:15377"/>
        <dbReference type="ChEBI" id="CHEBI:15378"/>
        <dbReference type="ChEBI" id="CHEBI:30616"/>
        <dbReference type="ChEBI" id="CHEBI:43474"/>
        <dbReference type="ChEBI" id="CHEBI:456216"/>
    </reaction>
</comment>
<dbReference type="GO" id="GO:0005524">
    <property type="term" value="F:ATP binding"/>
    <property type="evidence" value="ECO:0007669"/>
    <property type="project" value="UniProtKB-KW"/>
</dbReference>
<dbReference type="PROSITE" id="PS50893">
    <property type="entry name" value="ABC_TRANSPORTER_2"/>
    <property type="match status" value="2"/>
</dbReference>
<dbReference type="GO" id="GO:0005829">
    <property type="term" value="C:cytosol"/>
    <property type="evidence" value="ECO:0007669"/>
    <property type="project" value="UniProtKB-SubCell"/>
</dbReference>
<dbReference type="GO" id="GO:0003723">
    <property type="term" value="F:RNA binding"/>
    <property type="evidence" value="ECO:0007669"/>
    <property type="project" value="UniProtKB-KW"/>
</dbReference>
<evidence type="ECO:0000256" key="1">
    <source>
        <dbReference type="ARBA" id="ARBA00004514"/>
    </source>
</evidence>
<proteinExistence type="inferred from homology"/>
<dbReference type="Pfam" id="PF24984">
    <property type="entry name" value="HEAT_EF3_GNC1"/>
    <property type="match status" value="1"/>
</dbReference>
<accession>A0A9P6AWD1</accession>
<dbReference type="CDD" id="cd03221">
    <property type="entry name" value="ABCF_EF-3"/>
    <property type="match status" value="1"/>
</dbReference>
<keyword evidence="7" id="KW-0251">Elongation factor</keyword>
<organism evidence="18 19">
    <name type="scientific">Hydnum rufescens UP504</name>
    <dbReference type="NCBI Taxonomy" id="1448309"/>
    <lineage>
        <taxon>Eukaryota</taxon>
        <taxon>Fungi</taxon>
        <taxon>Dikarya</taxon>
        <taxon>Basidiomycota</taxon>
        <taxon>Agaricomycotina</taxon>
        <taxon>Agaricomycetes</taxon>
        <taxon>Cantharellales</taxon>
        <taxon>Hydnaceae</taxon>
        <taxon>Hydnum</taxon>
    </lineage>
</organism>
<dbReference type="Proteomes" id="UP000886523">
    <property type="component" value="Unassembled WGS sequence"/>
</dbReference>
<feature type="region of interest" description="Disordered" evidence="16">
    <location>
        <begin position="994"/>
        <end position="1060"/>
    </location>
</feature>
<evidence type="ECO:0000256" key="16">
    <source>
        <dbReference type="SAM" id="MobiDB-lite"/>
    </source>
</evidence>
<dbReference type="CDD" id="cd18626">
    <property type="entry name" value="CD_eEF3"/>
    <property type="match status" value="1"/>
</dbReference>
<evidence type="ECO:0000313" key="18">
    <source>
        <dbReference type="EMBL" id="KAF9513146.1"/>
    </source>
</evidence>
<dbReference type="Pfam" id="PF00005">
    <property type="entry name" value="ABC_tran"/>
    <property type="match status" value="2"/>
</dbReference>
<dbReference type="InterPro" id="IPR016024">
    <property type="entry name" value="ARM-type_fold"/>
</dbReference>
<keyword evidence="19" id="KW-1185">Reference proteome</keyword>
<keyword evidence="6" id="KW-0547">Nucleotide-binding</keyword>
<keyword evidence="4" id="KW-0963">Cytoplasm</keyword>
<sequence>MAPIAAAIPAPVTPADLKAGPPAGSVLAPLFVADKGARRSAAEALASRAKNDGVEAFESTGFTAAIVQALADKKSPAAREGAASAISVLVQQGAIKALEPFVIGANEDGVFNQLLETFADKMPAVRQAALDAVRDLAQSISPWAVGIVLPALLRQTKSAGKWQVKTGSLATINQLITSSPSAMAKLTPDLIPVLAEAIWDTKADVKKAARETLTKSTALISNKDVERFIPALISALINPVEEVPATIQLLGSTTFVSEVDAPTLSLMAPLLQRGLNERPTATKRKVAVIIDNMSKLVDNEYTVRPFVPKLLPGLIKIQETVSDPEARGVVVKAIATLRQTANVPTGDGSDLPPLKMAEAPTLAASVVEIYKKAGATTVPSATNTVLSYASKLAANLVNFRNFEVPDWETGLTPYLELVTASPDPKEIARQWLLKSASETTEDGDVADDEEEGEDLCNCTFSLAYGAKILLNTATLRLKRGHRYGLCGRNGSGKSTLMRAITNGQVEGFPSPEEVRTFYVEHDIDGTEEDTSVLEFILRDKRIQADEAEIIDALGSVGFNKERQASAIGSLSGGWKMKLALARAMLFKADILLLDEPTNHLDVVNVAWLESYLTGLKTCTSIIVSHDSGFLNNTITDVLHLNRFKVKRYRGNLEEFVKAVPEAKSYYTLEAQEDYKFKLPDPPLLDGVKTKEKSLLKMRKVGFQYPTQTVQQLYDITLQVSLSSRVAVLGPNGSGKSTLVKLLIGDMEPNKGGEVWKHPNLVIGYVAQHAFHHIDHHLDKTPLEYMLWRYQTGEDIEELSKANRVISEEEAAKMKEGGIVVVEGQKRIIEELVARKKLKQSYEYEVSFKNLSSTENIWLSRDELITRGFEKKVIELDTREAQRLGLLRPLVRREIEKHFADFGLEAEFVSHNTMRGLSGGQKVKIVLGAATWRRPHVICLDEPTNYLDRESLAALIEALKDFQGGVLVITHNRDFSESICKEVWAMRDGHLEASGHNWVEGQGSGPRIDKKDGDESDTYDAMGNKIDKAKQKKKLTSAEARKAKKDRIARRKRGEEVSLTD</sequence>
<dbReference type="InterPro" id="IPR003439">
    <property type="entry name" value="ABC_transporter-like_ATP-bd"/>
</dbReference>
<dbReference type="AlphaFoldDB" id="A0A9P6AWD1"/>
<evidence type="ECO:0000256" key="13">
    <source>
        <dbReference type="ARBA" id="ARBA00050030"/>
    </source>
</evidence>
<dbReference type="InterPro" id="IPR027417">
    <property type="entry name" value="P-loop_NTPase"/>
</dbReference>
<name>A0A9P6AWD1_9AGAM</name>
<dbReference type="PROSITE" id="PS50077">
    <property type="entry name" value="HEAT_REPEAT"/>
    <property type="match status" value="1"/>
</dbReference>
<dbReference type="GO" id="GO:0003746">
    <property type="term" value="F:translation elongation factor activity"/>
    <property type="evidence" value="ECO:0007669"/>
    <property type="project" value="UniProtKB-KW"/>
</dbReference>
<dbReference type="Gene3D" id="2.40.50.990">
    <property type="match status" value="1"/>
</dbReference>
<evidence type="ECO:0000256" key="7">
    <source>
        <dbReference type="ARBA" id="ARBA00022768"/>
    </source>
</evidence>
<keyword evidence="5" id="KW-0677">Repeat</keyword>
<dbReference type="InterPro" id="IPR047036">
    <property type="entry name" value="EF3_4HB_sf"/>
</dbReference>
<dbReference type="InterPro" id="IPR047038">
    <property type="entry name" value="eEF3_chromodomain-like_sf"/>
</dbReference>
<dbReference type="GO" id="GO:0016887">
    <property type="term" value="F:ATP hydrolysis activity"/>
    <property type="evidence" value="ECO:0007669"/>
    <property type="project" value="InterPro"/>
</dbReference>
<dbReference type="PANTHER" id="PTHR19211">
    <property type="entry name" value="ATP-BINDING TRANSPORT PROTEIN-RELATED"/>
    <property type="match status" value="1"/>
</dbReference>
<evidence type="ECO:0000259" key="17">
    <source>
        <dbReference type="PROSITE" id="PS50893"/>
    </source>
</evidence>